<feature type="compositionally biased region" description="Polar residues" evidence="4">
    <location>
        <begin position="168"/>
        <end position="187"/>
    </location>
</feature>
<feature type="compositionally biased region" description="Polar residues" evidence="4">
    <location>
        <begin position="761"/>
        <end position="770"/>
    </location>
</feature>
<feature type="compositionally biased region" description="Basic and acidic residues" evidence="4">
    <location>
        <begin position="655"/>
        <end position="671"/>
    </location>
</feature>
<dbReference type="Pfam" id="PF15619">
    <property type="entry name" value="Lebercilin"/>
    <property type="match status" value="1"/>
</dbReference>
<reference evidence="6" key="1">
    <citation type="submission" date="2021-10" db="EMBL/GenBank/DDBJ databases">
        <title>Tropical sea cucumber genome reveals ecological adaptation and Cuvierian tubules defense mechanism.</title>
        <authorList>
            <person name="Chen T."/>
        </authorList>
    </citation>
    <scope>NUCLEOTIDE SEQUENCE</scope>
    <source>
        <strain evidence="6">Nanhai2018</strain>
        <tissue evidence="6">Muscle</tissue>
    </source>
</reference>
<feature type="region of interest" description="Disordered" evidence="4">
    <location>
        <begin position="406"/>
        <end position="703"/>
    </location>
</feature>
<feature type="region of interest" description="Disordered" evidence="4">
    <location>
        <begin position="713"/>
        <end position="732"/>
    </location>
</feature>
<evidence type="ECO:0000313" key="6">
    <source>
        <dbReference type="EMBL" id="KAJ8026878.1"/>
    </source>
</evidence>
<keyword evidence="7" id="KW-1185">Reference proteome</keyword>
<name>A0A9Q0YQZ1_HOLLE</name>
<dbReference type="GO" id="GO:0005930">
    <property type="term" value="C:axoneme"/>
    <property type="evidence" value="ECO:0007669"/>
    <property type="project" value="TreeGrafter"/>
</dbReference>
<protein>
    <submittedName>
        <fullName evidence="6">Lebercilin-like protein</fullName>
    </submittedName>
</protein>
<keyword evidence="2 3" id="KW-0175">Coiled coil</keyword>
<feature type="compositionally biased region" description="Basic and acidic residues" evidence="4">
    <location>
        <begin position="795"/>
        <end position="805"/>
    </location>
</feature>
<feature type="region of interest" description="Disordered" evidence="4">
    <location>
        <begin position="1"/>
        <end position="187"/>
    </location>
</feature>
<feature type="compositionally biased region" description="Basic residues" evidence="4">
    <location>
        <begin position="432"/>
        <end position="442"/>
    </location>
</feature>
<gene>
    <name evidence="6" type="ORF">HOLleu_31837</name>
</gene>
<dbReference type="InterPro" id="IPR026188">
    <property type="entry name" value="Lebercilin-like"/>
</dbReference>
<dbReference type="PANTHER" id="PTHR16650">
    <property type="entry name" value="C21ORF13-RELATED"/>
    <property type="match status" value="1"/>
</dbReference>
<feature type="coiled-coil region" evidence="3">
    <location>
        <begin position="197"/>
        <end position="383"/>
    </location>
</feature>
<dbReference type="EMBL" id="JAIZAY010000016">
    <property type="protein sequence ID" value="KAJ8026878.1"/>
    <property type="molecule type" value="Genomic_DNA"/>
</dbReference>
<sequence length="929" mass="106318">MPGKLETDSFFDSDDQSSSHLKVTSDYSYPNKKLLLGQDNNLANNQPSSRSTSGHYSGKTDDDKMSRRGSLDGSTGEKSTRSYTVYSRQSRSPTNSYQYSDSFDSEDSGQDTRHATPASRRVRRKDRSAVSSRKAPTKSTKSFSSASTNAGRTTTKKTGPRKGTGTKSVGNSSSRTMSLATVQNSPRLANEVAQRMLSAKGHTISRLRNELEELKLKYDDTVSENRLLKQVQRRQEKALAKFQDDEAELPQLLKKHSAELDSLNRRIRKYQQKDKDKERRAKEQHEQLLKTRDELNRLQDLAADKGLKERDQLRRRADRLEEEIEEKNQRLKDLEKYVENMKKNHRRTEHEWRVKELDIKKRLRDTEMDRDDLRYRLKEKEKELDVRNIYSHRIAKAPSRLRALSETDPLRYSLAQSTSTEEQSPRSEPKPSPRHVAKHHRTSSFSKVEEETRKERKEEFKSGKPDKEEKFSYEPEVSSDSLEVSSRKEKEKVEEEEKAVEEEKIQKDIAVTKESPRRETTFEKKKEEKVDEEKEDEHLKILRMLDADVQSLETKKTAQKSSQGSNKPENKGKVFGSTDNSAYKPTWLFGKQDETEKSKENEKKKEQLIEDLKSPKESPKKEEEKPFPFFGSTKPKETAPQETKPAPSGVVNSVRDLHKYSNSAKSDKIESTQKGGIIFNTSWKEESGTPKTKTSTQNDDYQKKKDLFLKKMQEIDDGEKTERAESGKFQKEYKFTQPVENLHHGRPSHPDVLLSPKNTRKNQGNFVGSNSRRKSKEEIDVEEISFGSYAPSFSKPKETKQDKKPSAGLFNDSKDGIIWNKDLDLKGMSDANSFNAASDFKDRNIKSSFGGESIFSTSTKAKPVADSNSLPWETNSRSSQSRTAFNGGSKQSTLFATTTYNQQQSPFAAKPITTAVNDDIDDDIEEFIL</sequence>
<dbReference type="Proteomes" id="UP001152320">
    <property type="component" value="Chromosome 16"/>
</dbReference>
<dbReference type="InterPro" id="IPR028933">
    <property type="entry name" value="Lebercilin_dom"/>
</dbReference>
<feature type="compositionally biased region" description="Polar residues" evidence="4">
    <location>
        <begin position="72"/>
        <end position="102"/>
    </location>
</feature>
<comment type="caution">
    <text evidence="6">The sequence shown here is derived from an EMBL/GenBank/DDBJ whole genome shotgun (WGS) entry which is preliminary data.</text>
</comment>
<evidence type="ECO:0000259" key="5">
    <source>
        <dbReference type="Pfam" id="PF15619"/>
    </source>
</evidence>
<feature type="compositionally biased region" description="Basic and acidic residues" evidence="4">
    <location>
        <begin position="485"/>
        <end position="546"/>
    </location>
</feature>
<dbReference type="AlphaFoldDB" id="A0A9Q0YQZ1"/>
<feature type="compositionally biased region" description="Polar residues" evidence="4">
    <location>
        <begin position="854"/>
        <end position="889"/>
    </location>
</feature>
<evidence type="ECO:0000256" key="1">
    <source>
        <dbReference type="ARBA" id="ARBA00010229"/>
    </source>
</evidence>
<feature type="compositionally biased region" description="Basic and acidic residues" evidence="4">
    <location>
        <begin position="58"/>
        <end position="70"/>
    </location>
</feature>
<evidence type="ECO:0000256" key="2">
    <source>
        <dbReference type="ARBA" id="ARBA00023054"/>
    </source>
</evidence>
<evidence type="ECO:0000313" key="7">
    <source>
        <dbReference type="Proteomes" id="UP001152320"/>
    </source>
</evidence>
<feature type="compositionally biased region" description="Polar residues" evidence="4">
    <location>
        <begin position="689"/>
        <end position="699"/>
    </location>
</feature>
<feature type="region of interest" description="Disordered" evidence="4">
    <location>
        <begin position="737"/>
        <end position="814"/>
    </location>
</feature>
<organism evidence="6 7">
    <name type="scientific">Holothuria leucospilota</name>
    <name type="common">Black long sea cucumber</name>
    <name type="synonym">Mertensiothuria leucospilota</name>
    <dbReference type="NCBI Taxonomy" id="206669"/>
    <lineage>
        <taxon>Eukaryota</taxon>
        <taxon>Metazoa</taxon>
        <taxon>Echinodermata</taxon>
        <taxon>Eleutherozoa</taxon>
        <taxon>Echinozoa</taxon>
        <taxon>Holothuroidea</taxon>
        <taxon>Aspidochirotacea</taxon>
        <taxon>Aspidochirotida</taxon>
        <taxon>Holothuriidae</taxon>
        <taxon>Holothuria</taxon>
    </lineage>
</organism>
<dbReference type="GO" id="GO:0042073">
    <property type="term" value="P:intraciliary transport"/>
    <property type="evidence" value="ECO:0007669"/>
    <property type="project" value="TreeGrafter"/>
</dbReference>
<feature type="compositionally biased region" description="Basic and acidic residues" evidence="4">
    <location>
        <begin position="591"/>
        <end position="626"/>
    </location>
</feature>
<feature type="compositionally biased region" description="Basic and acidic residues" evidence="4">
    <location>
        <begin position="447"/>
        <end position="473"/>
    </location>
</feature>
<dbReference type="OrthoDB" id="10071648at2759"/>
<comment type="similarity">
    <text evidence="1">Belongs to the LCA5 family.</text>
</comment>
<feature type="compositionally biased region" description="Polar residues" evidence="4">
    <location>
        <begin position="38"/>
        <end position="55"/>
    </location>
</feature>
<feature type="domain" description="Lebercilin" evidence="5">
    <location>
        <begin position="192"/>
        <end position="384"/>
    </location>
</feature>
<proteinExistence type="inferred from homology"/>
<feature type="region of interest" description="Disordered" evidence="4">
    <location>
        <begin position="850"/>
        <end position="889"/>
    </location>
</feature>
<evidence type="ECO:0000256" key="4">
    <source>
        <dbReference type="SAM" id="MobiDB-lite"/>
    </source>
</evidence>
<accession>A0A9Q0YQZ1</accession>
<feature type="compositionally biased region" description="Low complexity" evidence="4">
    <location>
        <begin position="137"/>
        <end position="153"/>
    </location>
</feature>
<dbReference type="PANTHER" id="PTHR16650:SF6">
    <property type="entry name" value="GH21622P"/>
    <property type="match status" value="1"/>
</dbReference>
<evidence type="ECO:0000256" key="3">
    <source>
        <dbReference type="SAM" id="Coils"/>
    </source>
</evidence>